<organism evidence="11 13">
    <name type="scientific">Rotaria sordida</name>
    <dbReference type="NCBI Taxonomy" id="392033"/>
    <lineage>
        <taxon>Eukaryota</taxon>
        <taxon>Metazoa</taxon>
        <taxon>Spiralia</taxon>
        <taxon>Gnathifera</taxon>
        <taxon>Rotifera</taxon>
        <taxon>Eurotatoria</taxon>
        <taxon>Bdelloidea</taxon>
        <taxon>Philodinida</taxon>
        <taxon>Philodinidae</taxon>
        <taxon>Rotaria</taxon>
    </lineage>
</organism>
<dbReference type="EC" id="3.4.21.105" evidence="4"/>
<dbReference type="Gene3D" id="1.20.1540.10">
    <property type="entry name" value="Rhomboid-like"/>
    <property type="match status" value="1"/>
</dbReference>
<dbReference type="GO" id="GO:0006465">
    <property type="term" value="P:signal peptide processing"/>
    <property type="evidence" value="ECO:0007669"/>
    <property type="project" value="TreeGrafter"/>
</dbReference>
<dbReference type="Proteomes" id="UP000663836">
    <property type="component" value="Unassembled WGS sequence"/>
</dbReference>
<reference evidence="11" key="1">
    <citation type="submission" date="2021-02" db="EMBL/GenBank/DDBJ databases">
        <authorList>
            <person name="Nowell W R."/>
        </authorList>
    </citation>
    <scope>NUCLEOTIDE SEQUENCE</scope>
</reference>
<evidence type="ECO:0000256" key="1">
    <source>
        <dbReference type="ARBA" id="ARBA00000156"/>
    </source>
</evidence>
<dbReference type="PANTHER" id="PTHR43731">
    <property type="entry name" value="RHOMBOID PROTEASE"/>
    <property type="match status" value="1"/>
</dbReference>
<dbReference type="EMBL" id="CAJNOT010001535">
    <property type="protein sequence ID" value="CAF1214134.1"/>
    <property type="molecule type" value="Genomic_DNA"/>
</dbReference>
<evidence type="ECO:0000256" key="9">
    <source>
        <dbReference type="SAM" id="Phobius"/>
    </source>
</evidence>
<dbReference type="InterPro" id="IPR035952">
    <property type="entry name" value="Rhomboid-like_sf"/>
</dbReference>
<dbReference type="InterPro" id="IPR022764">
    <property type="entry name" value="Peptidase_S54_rhomboid_dom"/>
</dbReference>
<name>A0A814X7J7_9BILA</name>
<dbReference type="GO" id="GO:0004252">
    <property type="term" value="F:serine-type endopeptidase activity"/>
    <property type="evidence" value="ECO:0007669"/>
    <property type="project" value="InterPro"/>
</dbReference>
<sequence length="333" mass="39067">MWMRYSKWILSSSKNSSLPYFRLIQQFRTQISRNSLQPKPRRSIKNFDESNILRVEPQTETHRSHLLIRPTIFTIGFVGCSFVTCAIWQYESHRNKLRKIKERWQLKEKPQQISSQLKNIWRDISESKRMIGTIIGLNLIVFLAWRVKRFEPFLLKYFTSSPYKPNVSSMLLSTFSHYNGIHFFCNMYVLWSFSDPVIRIFGKEQFFAVFLSGGVISSWLSYVFKIVTRTPNISLGASGSIMALLGAICTQFPDAQLAIIFLPFFTFSAKSALISMVSFDLFGTIMRWRFLDHSAHLGGVLFGIFYVKYGYKLMWESLTSVVQRWHQLREKFK</sequence>
<evidence type="ECO:0000313" key="12">
    <source>
        <dbReference type="EMBL" id="CAF3670395.1"/>
    </source>
</evidence>
<dbReference type="InterPro" id="IPR050925">
    <property type="entry name" value="Rhomboid_protease_S54"/>
</dbReference>
<feature type="transmembrane region" description="Helical" evidence="9">
    <location>
        <begin position="167"/>
        <end position="194"/>
    </location>
</feature>
<protein>
    <recommendedName>
        <fullName evidence="4">rhomboid protease</fullName>
        <ecNumber evidence="4">3.4.21.105</ecNumber>
    </recommendedName>
</protein>
<accession>A0A814X7J7</accession>
<dbReference type="PANTHER" id="PTHR43731:SF14">
    <property type="entry name" value="PRESENILIN-ASSOCIATED RHOMBOID-LIKE PROTEIN, MITOCHONDRIAL"/>
    <property type="match status" value="1"/>
</dbReference>
<evidence type="ECO:0000256" key="4">
    <source>
        <dbReference type="ARBA" id="ARBA00013039"/>
    </source>
</evidence>
<dbReference type="AlphaFoldDB" id="A0A814X7J7"/>
<feature type="domain" description="Peptidase S54 rhomboid" evidence="10">
    <location>
        <begin position="167"/>
        <end position="309"/>
    </location>
</feature>
<feature type="transmembrane region" description="Helical" evidence="9">
    <location>
        <begin position="67"/>
        <end position="90"/>
    </location>
</feature>
<evidence type="ECO:0000256" key="6">
    <source>
        <dbReference type="ARBA" id="ARBA00022801"/>
    </source>
</evidence>
<evidence type="ECO:0000313" key="13">
    <source>
        <dbReference type="Proteomes" id="UP000663864"/>
    </source>
</evidence>
<keyword evidence="8 9" id="KW-0472">Membrane</keyword>
<dbReference type="Proteomes" id="UP000663864">
    <property type="component" value="Unassembled WGS sequence"/>
</dbReference>
<evidence type="ECO:0000313" key="11">
    <source>
        <dbReference type="EMBL" id="CAF1214134.1"/>
    </source>
</evidence>
<evidence type="ECO:0000256" key="3">
    <source>
        <dbReference type="ARBA" id="ARBA00009045"/>
    </source>
</evidence>
<dbReference type="EMBL" id="CAJOBD010000447">
    <property type="protein sequence ID" value="CAF3670395.1"/>
    <property type="molecule type" value="Genomic_DNA"/>
</dbReference>
<dbReference type="Pfam" id="PF01694">
    <property type="entry name" value="Rhomboid"/>
    <property type="match status" value="1"/>
</dbReference>
<feature type="transmembrane region" description="Helical" evidence="9">
    <location>
        <begin position="130"/>
        <end position="147"/>
    </location>
</feature>
<keyword evidence="7 9" id="KW-1133">Transmembrane helix</keyword>
<keyword evidence="5 9" id="KW-0812">Transmembrane</keyword>
<feature type="transmembrane region" description="Helical" evidence="9">
    <location>
        <begin position="257"/>
        <end position="278"/>
    </location>
</feature>
<keyword evidence="6" id="KW-0378">Hydrolase</keyword>
<feature type="transmembrane region" description="Helical" evidence="9">
    <location>
        <begin position="290"/>
        <end position="307"/>
    </location>
</feature>
<evidence type="ECO:0000259" key="10">
    <source>
        <dbReference type="Pfam" id="PF01694"/>
    </source>
</evidence>
<evidence type="ECO:0000256" key="8">
    <source>
        <dbReference type="ARBA" id="ARBA00023136"/>
    </source>
</evidence>
<evidence type="ECO:0000256" key="5">
    <source>
        <dbReference type="ARBA" id="ARBA00022692"/>
    </source>
</evidence>
<comment type="similarity">
    <text evidence="3">Belongs to the peptidase S54 family.</text>
</comment>
<dbReference type="GO" id="GO:0016020">
    <property type="term" value="C:membrane"/>
    <property type="evidence" value="ECO:0007669"/>
    <property type="project" value="UniProtKB-SubCell"/>
</dbReference>
<comment type="catalytic activity">
    <reaction evidence="1">
        <text>Cleaves type-1 transmembrane domains using a catalytic dyad composed of serine and histidine that are contributed by different transmembrane domains.</text>
        <dbReference type="EC" id="3.4.21.105"/>
    </reaction>
</comment>
<dbReference type="SUPFAM" id="SSF144091">
    <property type="entry name" value="Rhomboid-like"/>
    <property type="match status" value="1"/>
</dbReference>
<comment type="subcellular location">
    <subcellularLocation>
        <location evidence="2">Membrane</location>
        <topology evidence="2">Multi-pass membrane protein</topology>
    </subcellularLocation>
</comment>
<feature type="transmembrane region" description="Helical" evidence="9">
    <location>
        <begin position="233"/>
        <end position="250"/>
    </location>
</feature>
<evidence type="ECO:0000256" key="2">
    <source>
        <dbReference type="ARBA" id="ARBA00004141"/>
    </source>
</evidence>
<evidence type="ECO:0000256" key="7">
    <source>
        <dbReference type="ARBA" id="ARBA00022989"/>
    </source>
</evidence>
<comment type="caution">
    <text evidence="11">The sequence shown here is derived from an EMBL/GenBank/DDBJ whole genome shotgun (WGS) entry which is preliminary data.</text>
</comment>
<gene>
    <name evidence="12" type="ORF">JBS370_LOCUS7496</name>
    <name evidence="11" type="ORF">ZHD862_LOCUS23525</name>
</gene>
<dbReference type="FunFam" id="1.20.1540.10:FF:000012">
    <property type="entry name" value="Rhomboid family protein"/>
    <property type="match status" value="1"/>
</dbReference>
<proteinExistence type="inferred from homology"/>
<feature type="transmembrane region" description="Helical" evidence="9">
    <location>
        <begin position="206"/>
        <end position="227"/>
    </location>
</feature>